<gene>
    <name evidence="1" type="ORF">EV681_2214</name>
</gene>
<sequence>MGDPGIQTSLVRAIHNGIQVLAQVNALALDIYLIVQDVDFDRIPNILPKARFEQDGQIHVSSLGLEDEPVEDEMESILANMDSDDTVLFFCADADAYDTALDFINYTGDRSFLPIS</sequence>
<name>A0A4V2FU29_9BURK</name>
<organism evidence="1 2">
    <name type="scientific">Advenella incenata</name>
    <dbReference type="NCBI Taxonomy" id="267800"/>
    <lineage>
        <taxon>Bacteria</taxon>
        <taxon>Pseudomonadati</taxon>
        <taxon>Pseudomonadota</taxon>
        <taxon>Betaproteobacteria</taxon>
        <taxon>Burkholderiales</taxon>
        <taxon>Alcaligenaceae</taxon>
    </lineage>
</organism>
<dbReference type="OrthoDB" id="8665290at2"/>
<keyword evidence="2" id="KW-1185">Reference proteome</keyword>
<dbReference type="Proteomes" id="UP000293398">
    <property type="component" value="Unassembled WGS sequence"/>
</dbReference>
<protein>
    <submittedName>
        <fullName evidence="1">Uncharacterized protein</fullName>
    </submittedName>
</protein>
<accession>A0A4V2FU29</accession>
<evidence type="ECO:0000313" key="2">
    <source>
        <dbReference type="Proteomes" id="UP000293398"/>
    </source>
</evidence>
<evidence type="ECO:0000313" key="1">
    <source>
        <dbReference type="EMBL" id="RZU00406.1"/>
    </source>
</evidence>
<dbReference type="EMBL" id="SHKO01000001">
    <property type="protein sequence ID" value="RZU00406.1"/>
    <property type="molecule type" value="Genomic_DNA"/>
</dbReference>
<comment type="caution">
    <text evidence="1">The sequence shown here is derived from an EMBL/GenBank/DDBJ whole genome shotgun (WGS) entry which is preliminary data.</text>
</comment>
<proteinExistence type="predicted"/>
<dbReference type="RefSeq" id="WP_130303915.1">
    <property type="nucleotide sequence ID" value="NZ_SHKO01000001.1"/>
</dbReference>
<reference evidence="1 2" key="1">
    <citation type="submission" date="2019-02" db="EMBL/GenBank/DDBJ databases">
        <title>Genomic Encyclopedia of Type Strains, Phase IV (KMG-IV): sequencing the most valuable type-strain genomes for metagenomic binning, comparative biology and taxonomic classification.</title>
        <authorList>
            <person name="Goeker M."/>
        </authorList>
    </citation>
    <scope>NUCLEOTIDE SEQUENCE [LARGE SCALE GENOMIC DNA]</scope>
    <source>
        <strain evidence="1 2">DSM 23814</strain>
    </source>
</reference>
<dbReference type="AlphaFoldDB" id="A0A4V2FU29"/>